<dbReference type="PANTHER" id="PTHR46825">
    <property type="entry name" value="D-ALANYL-D-ALANINE-CARBOXYPEPTIDASE/ENDOPEPTIDASE AMPH"/>
    <property type="match status" value="1"/>
</dbReference>
<dbReference type="EMBL" id="JAGTUK010000003">
    <property type="protein sequence ID" value="MBS0024635.1"/>
    <property type="molecule type" value="Genomic_DNA"/>
</dbReference>
<reference evidence="3 4" key="1">
    <citation type="submission" date="2021-04" db="EMBL/GenBank/DDBJ databases">
        <title>Whole genome analysis of root endophytic bacterium Microbacterium paraoxydans ku-mp colonizing RP-bio226 rice variety.</title>
        <authorList>
            <person name="Ulaganathan K."/>
            <person name="Latha B."/>
        </authorList>
    </citation>
    <scope>NUCLEOTIDE SEQUENCE [LARGE SCALE GENOMIC DNA]</scope>
    <source>
        <strain evidence="4">ku-mp</strain>
    </source>
</reference>
<evidence type="ECO:0000313" key="3">
    <source>
        <dbReference type="EMBL" id="MBS0024635.1"/>
    </source>
</evidence>
<dbReference type="Gene3D" id="3.40.710.10">
    <property type="entry name" value="DD-peptidase/beta-lactamase superfamily"/>
    <property type="match status" value="1"/>
</dbReference>
<feature type="region of interest" description="Disordered" evidence="1">
    <location>
        <begin position="486"/>
        <end position="507"/>
    </location>
</feature>
<organism evidence="3 4">
    <name type="scientific">Microbacterium paraoxydans</name>
    <dbReference type="NCBI Taxonomy" id="199592"/>
    <lineage>
        <taxon>Bacteria</taxon>
        <taxon>Bacillati</taxon>
        <taxon>Actinomycetota</taxon>
        <taxon>Actinomycetes</taxon>
        <taxon>Micrococcales</taxon>
        <taxon>Microbacteriaceae</taxon>
        <taxon>Microbacterium</taxon>
    </lineage>
</organism>
<dbReference type="RefSeq" id="WP_211543709.1">
    <property type="nucleotide sequence ID" value="NZ_JAGTUK010000003.1"/>
</dbReference>
<keyword evidence="4" id="KW-1185">Reference proteome</keyword>
<dbReference type="InterPro" id="IPR001466">
    <property type="entry name" value="Beta-lactam-related"/>
</dbReference>
<protein>
    <submittedName>
        <fullName evidence="3">Beta-lactamase family protein</fullName>
    </submittedName>
</protein>
<accession>A0ABS5INW8</accession>
<proteinExistence type="predicted"/>
<feature type="domain" description="Beta-lactamase-related" evidence="2">
    <location>
        <begin position="30"/>
        <end position="353"/>
    </location>
</feature>
<dbReference type="InterPro" id="IPR012338">
    <property type="entry name" value="Beta-lactam/transpept-like"/>
</dbReference>
<dbReference type="InterPro" id="IPR050491">
    <property type="entry name" value="AmpC-like"/>
</dbReference>
<gene>
    <name evidence="3" type="ORF">KE274_10990</name>
</gene>
<dbReference type="Proteomes" id="UP000678243">
    <property type="component" value="Unassembled WGS sequence"/>
</dbReference>
<evidence type="ECO:0000256" key="1">
    <source>
        <dbReference type="SAM" id="MobiDB-lite"/>
    </source>
</evidence>
<evidence type="ECO:0000313" key="4">
    <source>
        <dbReference type="Proteomes" id="UP000678243"/>
    </source>
</evidence>
<name>A0ABS5INW8_9MICO</name>
<comment type="caution">
    <text evidence="3">The sequence shown here is derived from an EMBL/GenBank/DDBJ whole genome shotgun (WGS) entry which is preliminary data.</text>
</comment>
<sequence length="507" mass="53487">MTSAGLRELTEAASEEALRLGLDDEARRLAPAAIAAVCDRGTVRAVAVHGHPHGTGGPTARDTVFRIASMSKSFLAATVLVLRDRGLLDLQTPIAALVPGVRLLHAGHEVAVTGEQLLSNRSGLGEDNAWVDRHLGDTREELGALFAAGVPLAAVPGTVYQYSNLGQSLLGRAVEAVTGSPVEEVVREVLLEPLGLRRTAHSPDAFPDAERAHGFRTFDGGETFHPEPFVGAGALGCIGSMVSTVDDIATWMWFLGSAFTDEPLAPEVLSPASRRELQQSRTPIPGPPGAFPGHDLAAAGYGYGLVVEEDRRFGRVVQHSGGLPGFSSHMRWHAATGLGVVAFGNSDDFAARRVAGVALHRVLADTQAPSAVVRPWRETVRAAQDIDAAIRAGRPSAAYPHLADHVLADVPAVVRDARLATQLHEVGGLMPEQASFAERVVTAGSEADLRWLLAGVRADLRVEVRLIGLPEARVQGLSVRVVPAGASRADGEQPGPGDHHRVVLPTL</sequence>
<evidence type="ECO:0000259" key="2">
    <source>
        <dbReference type="Pfam" id="PF00144"/>
    </source>
</evidence>
<dbReference type="SUPFAM" id="SSF56601">
    <property type="entry name" value="beta-lactamase/transpeptidase-like"/>
    <property type="match status" value="1"/>
</dbReference>
<dbReference type="Pfam" id="PF00144">
    <property type="entry name" value="Beta-lactamase"/>
    <property type="match status" value="1"/>
</dbReference>
<dbReference type="PANTHER" id="PTHR46825:SF9">
    <property type="entry name" value="BETA-LACTAMASE-RELATED DOMAIN-CONTAINING PROTEIN"/>
    <property type="match status" value="1"/>
</dbReference>